<dbReference type="AlphaFoldDB" id="I3S1X4"/>
<sequence>MLRLVSFLLANYTYVDLLLVHYLWISEMTSSCIRNLD</sequence>
<dbReference type="EMBL" id="BT134471">
    <property type="protein sequence ID" value="AFK34266.1"/>
    <property type="molecule type" value="mRNA"/>
</dbReference>
<feature type="transmembrane region" description="Helical" evidence="1">
    <location>
        <begin position="6"/>
        <end position="25"/>
    </location>
</feature>
<keyword evidence="1" id="KW-1133">Transmembrane helix</keyword>
<accession>I3S1X4</accession>
<name>I3S1X4_LOTJA</name>
<keyword evidence="1" id="KW-0472">Membrane</keyword>
<proteinExistence type="evidence at transcript level"/>
<keyword evidence="1" id="KW-0812">Transmembrane</keyword>
<reference evidence="2" key="1">
    <citation type="submission" date="2012-05" db="EMBL/GenBank/DDBJ databases">
        <authorList>
            <person name="Krishnakumar V."/>
            <person name="Cheung F."/>
            <person name="Xiao Y."/>
            <person name="Chan A."/>
            <person name="Moskal W.A."/>
            <person name="Town C.D."/>
        </authorList>
    </citation>
    <scope>NUCLEOTIDE SEQUENCE</scope>
</reference>
<protein>
    <submittedName>
        <fullName evidence="2">Uncharacterized protein</fullName>
    </submittedName>
</protein>
<evidence type="ECO:0000256" key="1">
    <source>
        <dbReference type="SAM" id="Phobius"/>
    </source>
</evidence>
<evidence type="ECO:0000313" key="2">
    <source>
        <dbReference type="EMBL" id="AFK34266.1"/>
    </source>
</evidence>
<organism evidence="2">
    <name type="scientific">Lotus japonicus</name>
    <name type="common">Lotus corniculatus var. japonicus</name>
    <dbReference type="NCBI Taxonomy" id="34305"/>
    <lineage>
        <taxon>Eukaryota</taxon>
        <taxon>Viridiplantae</taxon>
        <taxon>Streptophyta</taxon>
        <taxon>Embryophyta</taxon>
        <taxon>Tracheophyta</taxon>
        <taxon>Spermatophyta</taxon>
        <taxon>Magnoliopsida</taxon>
        <taxon>eudicotyledons</taxon>
        <taxon>Gunneridae</taxon>
        <taxon>Pentapetalae</taxon>
        <taxon>rosids</taxon>
        <taxon>fabids</taxon>
        <taxon>Fabales</taxon>
        <taxon>Fabaceae</taxon>
        <taxon>Papilionoideae</taxon>
        <taxon>50 kb inversion clade</taxon>
        <taxon>NPAAA clade</taxon>
        <taxon>Hologalegina</taxon>
        <taxon>robinioid clade</taxon>
        <taxon>Loteae</taxon>
        <taxon>Lotus</taxon>
    </lineage>
</organism>